<dbReference type="RefSeq" id="WP_140998676.1">
    <property type="nucleotide sequence ID" value="NZ_VDCZ01000011.1"/>
</dbReference>
<evidence type="ECO:0000313" key="3">
    <source>
        <dbReference type="Proteomes" id="UP000431264"/>
    </source>
</evidence>
<dbReference type="AlphaFoldDB" id="A0A6I4ITP1"/>
<accession>A0A6I4ITP1</accession>
<dbReference type="Proteomes" id="UP000431264">
    <property type="component" value="Unassembled WGS sequence"/>
</dbReference>
<evidence type="ECO:0000313" key="2">
    <source>
        <dbReference type="EMBL" id="MVO10247.1"/>
    </source>
</evidence>
<dbReference type="EMBL" id="WQLW01000011">
    <property type="protein sequence ID" value="MVO10247.1"/>
    <property type="molecule type" value="Genomic_DNA"/>
</dbReference>
<gene>
    <name evidence="2" type="ORF">GOQ30_13825</name>
</gene>
<sequence length="179" mass="21481">MKNISNYVTNLNFEYAITYSGLRGKKFHDLKEVNEKEIKRIKKELASSRYVQIPKLNKQIEALEEEINIYRALIIDKNETFHKSTEKVYKFEKEDKQLQSILEILNTKFEEQTFAMCPPVFRDAIVFYSNEHKIIRILQLCFSCWWIKDENNQDIQVDHKIFPLLKHKLIEVGHKIEEE</sequence>
<keyword evidence="1" id="KW-0175">Coiled coil</keyword>
<keyword evidence="3" id="KW-1185">Reference proteome</keyword>
<comment type="caution">
    <text evidence="2">The sequence shown here is derived from an EMBL/GenBank/DDBJ whole genome shotgun (WGS) entry which is preliminary data.</text>
</comment>
<organism evidence="2 3">
    <name type="scientific">Flavobacterium profundi</name>
    <dbReference type="NCBI Taxonomy" id="1774945"/>
    <lineage>
        <taxon>Bacteria</taxon>
        <taxon>Pseudomonadati</taxon>
        <taxon>Bacteroidota</taxon>
        <taxon>Flavobacteriia</taxon>
        <taxon>Flavobacteriales</taxon>
        <taxon>Flavobacteriaceae</taxon>
        <taxon>Flavobacterium</taxon>
    </lineage>
</organism>
<proteinExistence type="predicted"/>
<name>A0A6I4ITP1_9FLAO</name>
<dbReference type="OrthoDB" id="1376341at2"/>
<feature type="coiled-coil region" evidence="1">
    <location>
        <begin position="53"/>
        <end position="80"/>
    </location>
</feature>
<protein>
    <submittedName>
        <fullName evidence="2">Uncharacterized protein</fullName>
    </submittedName>
</protein>
<evidence type="ECO:0000256" key="1">
    <source>
        <dbReference type="SAM" id="Coils"/>
    </source>
</evidence>
<reference evidence="3" key="1">
    <citation type="submission" date="2019-05" db="EMBL/GenBank/DDBJ databases">
        <title>Flavobacterium profundi sp. nov., isolated from a deep-sea seamount.</title>
        <authorList>
            <person name="Zhang D.-C."/>
        </authorList>
    </citation>
    <scope>NUCLEOTIDE SEQUENCE [LARGE SCALE GENOMIC DNA]</scope>
    <source>
        <strain evidence="3">TP390</strain>
    </source>
</reference>